<dbReference type="NCBIfam" id="TIGR00046">
    <property type="entry name" value="RsmE family RNA methyltransferase"/>
    <property type="match status" value="1"/>
</dbReference>
<evidence type="ECO:0000256" key="2">
    <source>
        <dbReference type="ARBA" id="ARBA00005528"/>
    </source>
</evidence>
<dbReference type="GO" id="GO:0070042">
    <property type="term" value="F:rRNA (uridine-N3-)-methyltransferase activity"/>
    <property type="evidence" value="ECO:0007669"/>
    <property type="project" value="TreeGrafter"/>
</dbReference>
<evidence type="ECO:0000259" key="14">
    <source>
        <dbReference type="Pfam" id="PF20260"/>
    </source>
</evidence>
<dbReference type="CDD" id="cd18084">
    <property type="entry name" value="RsmE-like"/>
    <property type="match status" value="1"/>
</dbReference>
<dbReference type="GO" id="GO:0005737">
    <property type="term" value="C:cytoplasm"/>
    <property type="evidence" value="ECO:0007669"/>
    <property type="project" value="UniProtKB-SubCell"/>
</dbReference>
<dbReference type="InterPro" id="IPR046886">
    <property type="entry name" value="RsmE_MTase_dom"/>
</dbReference>
<organism evidence="15 16">
    <name type="scientific">Paenibacillus rigui</name>
    <dbReference type="NCBI Taxonomy" id="554312"/>
    <lineage>
        <taxon>Bacteria</taxon>
        <taxon>Bacillati</taxon>
        <taxon>Bacillota</taxon>
        <taxon>Bacilli</taxon>
        <taxon>Bacillales</taxon>
        <taxon>Paenibacillaceae</taxon>
        <taxon>Paenibacillus</taxon>
    </lineage>
</organism>
<comment type="subcellular location">
    <subcellularLocation>
        <location evidence="1 12">Cytoplasm</location>
    </subcellularLocation>
</comment>
<dbReference type="SUPFAM" id="SSF75217">
    <property type="entry name" value="alpha/beta knot"/>
    <property type="match status" value="1"/>
</dbReference>
<gene>
    <name evidence="15" type="ORF">CF651_12975</name>
</gene>
<dbReference type="AlphaFoldDB" id="A0A229URV2"/>
<accession>A0A229URV2</accession>
<dbReference type="Proteomes" id="UP000215509">
    <property type="component" value="Unassembled WGS sequence"/>
</dbReference>
<feature type="domain" description="Ribosomal RNA small subunit methyltransferase E PUA-like" evidence="14">
    <location>
        <begin position="19"/>
        <end position="64"/>
    </location>
</feature>
<dbReference type="Pfam" id="PF20260">
    <property type="entry name" value="PUA_4"/>
    <property type="match status" value="1"/>
</dbReference>
<keyword evidence="9 12" id="KW-0949">S-adenosyl-L-methionine</keyword>
<dbReference type="EMBL" id="NMQW01000017">
    <property type="protein sequence ID" value="OXM86122.1"/>
    <property type="molecule type" value="Genomic_DNA"/>
</dbReference>
<dbReference type="InterPro" id="IPR046887">
    <property type="entry name" value="RsmE_PUA-like"/>
</dbReference>
<dbReference type="Gene3D" id="3.40.1280.10">
    <property type="match status" value="1"/>
</dbReference>
<evidence type="ECO:0000256" key="12">
    <source>
        <dbReference type="PIRNR" id="PIRNR015601"/>
    </source>
</evidence>
<dbReference type="Pfam" id="PF04452">
    <property type="entry name" value="Methyltrans_RNA"/>
    <property type="match status" value="1"/>
</dbReference>
<dbReference type="EC" id="2.1.1.193" evidence="3 12"/>
<dbReference type="InterPro" id="IPR029028">
    <property type="entry name" value="Alpha/beta_knot_MTases"/>
</dbReference>
<reference evidence="15 16" key="1">
    <citation type="submission" date="2017-07" db="EMBL/GenBank/DDBJ databases">
        <title>Genome sequencing and assembly of Paenibacillus rigui.</title>
        <authorList>
            <person name="Mayilraj S."/>
        </authorList>
    </citation>
    <scope>NUCLEOTIDE SEQUENCE [LARGE SCALE GENOMIC DNA]</scope>
    <source>
        <strain evidence="15 16">JCM 16352</strain>
    </source>
</reference>
<name>A0A229URV2_9BACL</name>
<evidence type="ECO:0000256" key="3">
    <source>
        <dbReference type="ARBA" id="ARBA00012328"/>
    </source>
</evidence>
<dbReference type="RefSeq" id="WP_094015271.1">
    <property type="nucleotide sequence ID" value="NZ_NMQW01000017.1"/>
</dbReference>
<evidence type="ECO:0000256" key="10">
    <source>
        <dbReference type="ARBA" id="ARBA00025699"/>
    </source>
</evidence>
<evidence type="ECO:0000256" key="5">
    <source>
        <dbReference type="ARBA" id="ARBA00022490"/>
    </source>
</evidence>
<comment type="caution">
    <text evidence="15">The sequence shown here is derived from an EMBL/GenBank/DDBJ whole genome shotgun (WGS) entry which is preliminary data.</text>
</comment>
<evidence type="ECO:0000256" key="4">
    <source>
        <dbReference type="ARBA" id="ARBA00013673"/>
    </source>
</evidence>
<feature type="domain" description="Ribosomal RNA small subunit methyltransferase E methyltransferase" evidence="13">
    <location>
        <begin position="74"/>
        <end position="262"/>
    </location>
</feature>
<protein>
    <recommendedName>
        <fullName evidence="4 12">Ribosomal RNA small subunit methyltransferase E</fullName>
        <ecNumber evidence="3 12">2.1.1.193</ecNumber>
    </recommendedName>
</protein>
<dbReference type="SUPFAM" id="SSF88697">
    <property type="entry name" value="PUA domain-like"/>
    <property type="match status" value="1"/>
</dbReference>
<keyword evidence="6 12" id="KW-0698">rRNA processing</keyword>
<dbReference type="InterPro" id="IPR015947">
    <property type="entry name" value="PUA-like_sf"/>
</dbReference>
<evidence type="ECO:0000256" key="11">
    <source>
        <dbReference type="ARBA" id="ARBA00047944"/>
    </source>
</evidence>
<dbReference type="InterPro" id="IPR006700">
    <property type="entry name" value="RsmE"/>
</dbReference>
<evidence type="ECO:0000256" key="9">
    <source>
        <dbReference type="ARBA" id="ARBA00022691"/>
    </source>
</evidence>
<dbReference type="InterPro" id="IPR029026">
    <property type="entry name" value="tRNA_m1G_MTases_N"/>
</dbReference>
<evidence type="ECO:0000313" key="15">
    <source>
        <dbReference type="EMBL" id="OXM86122.1"/>
    </source>
</evidence>
<dbReference type="GO" id="GO:0070475">
    <property type="term" value="P:rRNA base methylation"/>
    <property type="evidence" value="ECO:0007669"/>
    <property type="project" value="TreeGrafter"/>
</dbReference>
<dbReference type="NCBIfam" id="NF008692">
    <property type="entry name" value="PRK11713.1-5"/>
    <property type="match status" value="1"/>
</dbReference>
<sequence length="272" mass="30214">MQRYFISPEWFHEDSVTIAGDDAHHLIRVMRAKAGDQVIVSDGVNREALVRIREPEKDRVVADIVESLPMDREPAVEVWIAQSLPKGDKMELVIQKGTEIGADRFIPFVSERTVVQLDAKKESKRIERWQKIAKEAAEQAHRNRVPTVEAPLSWKQLLQLAGQADAAWICYEKENGLQLKHQIQEALSKGKAIRIDTAEQGTPAKLQTNGVNDRIKLLLIIGPEGGFSEQEIAAAEAAGCRSVSLGRRILRTETAAMVGLTCILYESGEMGG</sequence>
<keyword evidence="16" id="KW-1185">Reference proteome</keyword>
<dbReference type="PANTHER" id="PTHR30027">
    <property type="entry name" value="RIBOSOMAL RNA SMALL SUBUNIT METHYLTRANSFERASE E"/>
    <property type="match status" value="1"/>
</dbReference>
<evidence type="ECO:0000313" key="16">
    <source>
        <dbReference type="Proteomes" id="UP000215509"/>
    </source>
</evidence>
<evidence type="ECO:0000256" key="6">
    <source>
        <dbReference type="ARBA" id="ARBA00022552"/>
    </source>
</evidence>
<evidence type="ECO:0000256" key="8">
    <source>
        <dbReference type="ARBA" id="ARBA00022679"/>
    </source>
</evidence>
<comment type="similarity">
    <text evidence="2 12">Belongs to the RNA methyltransferase RsmE family.</text>
</comment>
<comment type="function">
    <text evidence="10 12">Specifically methylates the N3 position of the uracil ring of uridine 1498 (m3U1498) in 16S rRNA. Acts on the fully assembled 30S ribosomal subunit.</text>
</comment>
<proteinExistence type="inferred from homology"/>
<dbReference type="PANTHER" id="PTHR30027:SF3">
    <property type="entry name" value="16S RRNA (URACIL(1498)-N(3))-METHYLTRANSFERASE"/>
    <property type="match status" value="1"/>
</dbReference>
<dbReference type="PIRSF" id="PIRSF015601">
    <property type="entry name" value="MTase_slr0722"/>
    <property type="match status" value="1"/>
</dbReference>
<keyword evidence="8 12" id="KW-0808">Transferase</keyword>
<evidence type="ECO:0000256" key="7">
    <source>
        <dbReference type="ARBA" id="ARBA00022603"/>
    </source>
</evidence>
<keyword evidence="5 12" id="KW-0963">Cytoplasm</keyword>
<evidence type="ECO:0000259" key="13">
    <source>
        <dbReference type="Pfam" id="PF04452"/>
    </source>
</evidence>
<comment type="catalytic activity">
    <reaction evidence="11 12">
        <text>uridine(1498) in 16S rRNA + S-adenosyl-L-methionine = N(3)-methyluridine(1498) in 16S rRNA + S-adenosyl-L-homocysteine + H(+)</text>
        <dbReference type="Rhea" id="RHEA:42920"/>
        <dbReference type="Rhea" id="RHEA-COMP:10283"/>
        <dbReference type="Rhea" id="RHEA-COMP:10284"/>
        <dbReference type="ChEBI" id="CHEBI:15378"/>
        <dbReference type="ChEBI" id="CHEBI:57856"/>
        <dbReference type="ChEBI" id="CHEBI:59789"/>
        <dbReference type="ChEBI" id="CHEBI:65315"/>
        <dbReference type="ChEBI" id="CHEBI:74502"/>
        <dbReference type="EC" id="2.1.1.193"/>
    </reaction>
</comment>
<keyword evidence="7 12" id="KW-0489">Methyltransferase</keyword>
<dbReference type="OrthoDB" id="9815641at2"/>
<evidence type="ECO:0000256" key="1">
    <source>
        <dbReference type="ARBA" id="ARBA00004496"/>
    </source>
</evidence>